<reference evidence="1 2" key="1">
    <citation type="submission" date="2021-06" db="EMBL/GenBank/DDBJ databases">
        <title>Caerostris extrusa draft genome.</title>
        <authorList>
            <person name="Kono N."/>
            <person name="Arakawa K."/>
        </authorList>
    </citation>
    <scope>NUCLEOTIDE SEQUENCE [LARGE SCALE GENOMIC DNA]</scope>
</reference>
<organism evidence="1 2">
    <name type="scientific">Caerostris extrusa</name>
    <name type="common">Bark spider</name>
    <name type="synonym">Caerostris bankana</name>
    <dbReference type="NCBI Taxonomy" id="172846"/>
    <lineage>
        <taxon>Eukaryota</taxon>
        <taxon>Metazoa</taxon>
        <taxon>Ecdysozoa</taxon>
        <taxon>Arthropoda</taxon>
        <taxon>Chelicerata</taxon>
        <taxon>Arachnida</taxon>
        <taxon>Araneae</taxon>
        <taxon>Araneomorphae</taxon>
        <taxon>Entelegynae</taxon>
        <taxon>Araneoidea</taxon>
        <taxon>Araneidae</taxon>
        <taxon>Caerostris</taxon>
    </lineage>
</organism>
<name>A0AAV4PA31_CAEEX</name>
<proteinExistence type="predicted"/>
<dbReference type="AlphaFoldDB" id="A0AAV4PA31"/>
<keyword evidence="2" id="KW-1185">Reference proteome</keyword>
<evidence type="ECO:0000313" key="1">
    <source>
        <dbReference type="EMBL" id="GIX91992.1"/>
    </source>
</evidence>
<gene>
    <name evidence="1" type="ORF">CEXT_599341</name>
</gene>
<dbReference type="EMBL" id="BPLR01021644">
    <property type="protein sequence ID" value="GIX91992.1"/>
    <property type="molecule type" value="Genomic_DNA"/>
</dbReference>
<evidence type="ECO:0000313" key="2">
    <source>
        <dbReference type="Proteomes" id="UP001054945"/>
    </source>
</evidence>
<sequence length="79" mass="8735">MNTAASSKGHIVRVTTSEVVRSRDQTIPGGGGGRQACFRTSFYFHDPSGGRFHHHVSSDWFVGFFSFLSEEGISEDVLR</sequence>
<comment type="caution">
    <text evidence="1">The sequence shown here is derived from an EMBL/GenBank/DDBJ whole genome shotgun (WGS) entry which is preliminary data.</text>
</comment>
<dbReference type="Proteomes" id="UP001054945">
    <property type="component" value="Unassembled WGS sequence"/>
</dbReference>
<accession>A0AAV4PA31</accession>
<protein>
    <submittedName>
        <fullName evidence="1">Uncharacterized protein</fullName>
    </submittedName>
</protein>